<organism evidence="2">
    <name type="scientific">Zea mays</name>
    <name type="common">Maize</name>
    <dbReference type="NCBI Taxonomy" id="4577"/>
    <lineage>
        <taxon>Eukaryota</taxon>
        <taxon>Viridiplantae</taxon>
        <taxon>Streptophyta</taxon>
        <taxon>Embryophyta</taxon>
        <taxon>Tracheophyta</taxon>
        <taxon>Spermatophyta</taxon>
        <taxon>Magnoliopsida</taxon>
        <taxon>Liliopsida</taxon>
        <taxon>Poales</taxon>
        <taxon>Poaceae</taxon>
        <taxon>PACMAD clade</taxon>
        <taxon>Panicoideae</taxon>
        <taxon>Andropogonodae</taxon>
        <taxon>Andropogoneae</taxon>
        <taxon>Tripsacinae</taxon>
        <taxon>Zea</taxon>
    </lineage>
</organism>
<dbReference type="SUPFAM" id="SSF158702">
    <property type="entry name" value="Sec63 N-terminal domain-like"/>
    <property type="match status" value="1"/>
</dbReference>
<evidence type="ECO:0000313" key="2">
    <source>
        <dbReference type="EMBL" id="AQK83111.1"/>
    </source>
</evidence>
<reference evidence="2" key="1">
    <citation type="submission" date="2015-12" db="EMBL/GenBank/DDBJ databases">
        <title>Update maize B73 reference genome by single molecule sequencing technologies.</title>
        <authorList>
            <consortium name="Maize Genome Sequencing Project"/>
            <person name="Ware D."/>
        </authorList>
    </citation>
    <scope>NUCLEOTIDE SEQUENCE</scope>
    <source>
        <tissue evidence="2">Seedling</tissue>
    </source>
</reference>
<dbReference type="Pfam" id="PF02889">
    <property type="entry name" value="Sec63"/>
    <property type="match status" value="1"/>
</dbReference>
<dbReference type="AlphaFoldDB" id="A0A1D6LUX1"/>
<dbReference type="InterPro" id="IPR004179">
    <property type="entry name" value="Sec63-dom"/>
</dbReference>
<gene>
    <name evidence="2" type="ORF">ZEAMMB73_Zm00001d037146</name>
</gene>
<protein>
    <recommendedName>
        <fullName evidence="1">SEC63 domain-containing protein</fullName>
    </recommendedName>
</protein>
<dbReference type="InParanoid" id="A0A1D6LUX1"/>
<accession>A0A1D6LUX1</accession>
<sequence>MRMLNVDPMFFVLCARADCYLIFFSETIVEVEKTKLEEEADVLSEIEEEKLESELDAQEGSFEVAKLRHGVRKQSPDAELVVLPPPFWGSQDPNSVFQVFLVPAPKLLVDQNHCSSSTTPFYRHYKWDLVGPLKLVADFGLQYWSAQVHLGQQGAAGFHSTGGAERTACRMRKNTLHPFQIIVHFGCIKPCLFLSVSSLCMLHEIKQTIQFVGELISGNVPYPVDQHHLDDPHIEANLLFQAHFSKAELPISDYLTNLKSVLDQSIRII</sequence>
<dbReference type="EMBL" id="CM000782">
    <property type="protein sequence ID" value="AQK83111.1"/>
    <property type="molecule type" value="Genomic_DNA"/>
</dbReference>
<name>A0A1D6LUX1_MAIZE</name>
<feature type="domain" description="SEC63" evidence="1">
    <location>
        <begin position="216"/>
        <end position="269"/>
    </location>
</feature>
<evidence type="ECO:0000259" key="1">
    <source>
        <dbReference type="Pfam" id="PF02889"/>
    </source>
</evidence>
<dbReference type="STRING" id="4577.A0A1D6LUX1"/>
<proteinExistence type="predicted"/>
<dbReference type="Gene3D" id="1.10.3380.10">
    <property type="entry name" value="Sec63 N-terminal domain-like domain"/>
    <property type="match status" value="1"/>
</dbReference>